<reference evidence="1" key="1">
    <citation type="journal article" date="2012" name="Nature">
        <title>The tomato genome sequence provides insights into fleshy fruit evolution.</title>
        <authorList>
            <consortium name="Tomato Genome Consortium"/>
        </authorList>
    </citation>
    <scope>NUCLEOTIDE SEQUENCE [LARGE SCALE GENOMIC DNA]</scope>
    <source>
        <strain evidence="1">cv. Heinz 1706</strain>
    </source>
</reference>
<evidence type="ECO:0000313" key="1">
    <source>
        <dbReference type="EnsemblPlants" id="Solyc12g036453.1.1.1"/>
    </source>
</evidence>
<evidence type="ECO:0000313" key="2">
    <source>
        <dbReference type="Proteomes" id="UP000004994"/>
    </source>
</evidence>
<dbReference type="InParanoid" id="A0A3Q7J7Y9"/>
<keyword evidence="2" id="KW-1185">Reference proteome</keyword>
<protein>
    <submittedName>
        <fullName evidence="1">Uncharacterized protein</fullName>
    </submittedName>
</protein>
<reference evidence="1" key="2">
    <citation type="submission" date="2019-01" db="UniProtKB">
        <authorList>
            <consortium name="EnsemblPlants"/>
        </authorList>
    </citation>
    <scope>IDENTIFICATION</scope>
    <source>
        <strain evidence="1">cv. Heinz 1706</strain>
    </source>
</reference>
<dbReference type="Gramene" id="Solyc12g036453.1.1">
    <property type="protein sequence ID" value="Solyc12g036453.1.1.1"/>
    <property type="gene ID" value="Solyc12g036453.1"/>
</dbReference>
<name>A0A3Q7J7Y9_SOLLC</name>
<sequence length="13" mass="1495">KPSQQGDLLLPLW</sequence>
<accession>A0A3Q7J7Y9</accession>
<proteinExistence type="predicted"/>
<organism evidence="1">
    <name type="scientific">Solanum lycopersicum</name>
    <name type="common">Tomato</name>
    <name type="synonym">Lycopersicon esculentum</name>
    <dbReference type="NCBI Taxonomy" id="4081"/>
    <lineage>
        <taxon>Eukaryota</taxon>
        <taxon>Viridiplantae</taxon>
        <taxon>Streptophyta</taxon>
        <taxon>Embryophyta</taxon>
        <taxon>Tracheophyta</taxon>
        <taxon>Spermatophyta</taxon>
        <taxon>Magnoliopsida</taxon>
        <taxon>eudicotyledons</taxon>
        <taxon>Gunneridae</taxon>
        <taxon>Pentapetalae</taxon>
        <taxon>asterids</taxon>
        <taxon>lamiids</taxon>
        <taxon>Solanales</taxon>
        <taxon>Solanaceae</taxon>
        <taxon>Solanoideae</taxon>
        <taxon>Solaneae</taxon>
        <taxon>Solanum</taxon>
        <taxon>Solanum subgen. Lycopersicon</taxon>
    </lineage>
</organism>
<dbReference type="Proteomes" id="UP000004994">
    <property type="component" value="Chromosome 12"/>
</dbReference>
<dbReference type="EnsemblPlants" id="Solyc12g036453.1.1">
    <property type="protein sequence ID" value="Solyc12g036453.1.1.1"/>
    <property type="gene ID" value="Solyc12g036453.1"/>
</dbReference>